<gene>
    <name evidence="2" type="ORF">Baya_10192</name>
</gene>
<organism evidence="2 3">
    <name type="scientific">Bagarius yarrelli</name>
    <name type="common">Goonch</name>
    <name type="synonym">Bagrus yarrelli</name>
    <dbReference type="NCBI Taxonomy" id="175774"/>
    <lineage>
        <taxon>Eukaryota</taxon>
        <taxon>Metazoa</taxon>
        <taxon>Chordata</taxon>
        <taxon>Craniata</taxon>
        <taxon>Vertebrata</taxon>
        <taxon>Euteleostomi</taxon>
        <taxon>Actinopterygii</taxon>
        <taxon>Neopterygii</taxon>
        <taxon>Teleostei</taxon>
        <taxon>Ostariophysi</taxon>
        <taxon>Siluriformes</taxon>
        <taxon>Sisoridae</taxon>
        <taxon>Sisorinae</taxon>
        <taxon>Bagarius</taxon>
    </lineage>
</organism>
<evidence type="ECO:0000313" key="2">
    <source>
        <dbReference type="EMBL" id="TSO67465.1"/>
    </source>
</evidence>
<dbReference type="AlphaFoldDB" id="A0A556UFV4"/>
<feature type="chain" id="PRO_5021811637" description="Transmembrane protein" evidence="1">
    <location>
        <begin position="24"/>
        <end position="199"/>
    </location>
</feature>
<name>A0A556UFV4_BAGYA</name>
<proteinExistence type="predicted"/>
<evidence type="ECO:0008006" key="4">
    <source>
        <dbReference type="Google" id="ProtNLM"/>
    </source>
</evidence>
<dbReference type="EMBL" id="VCAZ01000069">
    <property type="protein sequence ID" value="TSO67465.1"/>
    <property type="molecule type" value="Genomic_DNA"/>
</dbReference>
<feature type="signal peptide" evidence="1">
    <location>
        <begin position="1"/>
        <end position="23"/>
    </location>
</feature>
<dbReference type="Proteomes" id="UP000319801">
    <property type="component" value="Unassembled WGS sequence"/>
</dbReference>
<protein>
    <recommendedName>
        <fullName evidence="4">Transmembrane protein</fullName>
    </recommendedName>
</protein>
<sequence length="199" mass="22040">MTTFPSHSVWCTLFPSSFLLSFALPLSRSHLSSSVLHAEERLSCIDRSDFSPLMPVSTNIPQSEQIHLTNAKAAGRAPLRFGTDFTFALCQTEKNEREKEKGDTTLLRNNSLPGFSATISSSVIGFQASRSDWGWKPILIRPTVNAHQEEQDQAIRMAVNDQSQRGGNFSAALETHQCEPNPTLSGSCDTAVHFLKRFL</sequence>
<evidence type="ECO:0000313" key="3">
    <source>
        <dbReference type="Proteomes" id="UP000319801"/>
    </source>
</evidence>
<comment type="caution">
    <text evidence="2">The sequence shown here is derived from an EMBL/GenBank/DDBJ whole genome shotgun (WGS) entry which is preliminary data.</text>
</comment>
<keyword evidence="3" id="KW-1185">Reference proteome</keyword>
<accession>A0A556UFV4</accession>
<reference evidence="2 3" key="1">
    <citation type="journal article" date="2019" name="Genome Biol. Evol.">
        <title>Whole-Genome Sequencing of the Giant Devil Catfish, Bagarius yarrelli.</title>
        <authorList>
            <person name="Jiang W."/>
            <person name="Lv Y."/>
            <person name="Cheng L."/>
            <person name="Yang K."/>
            <person name="Chao B."/>
            <person name="Wang X."/>
            <person name="Li Y."/>
            <person name="Pan X."/>
            <person name="You X."/>
            <person name="Zhang Y."/>
            <person name="Yang J."/>
            <person name="Li J."/>
            <person name="Zhang X."/>
            <person name="Liu S."/>
            <person name="Sun C."/>
            <person name="Yang J."/>
            <person name="Shi Q."/>
        </authorList>
    </citation>
    <scope>NUCLEOTIDE SEQUENCE [LARGE SCALE GENOMIC DNA]</scope>
    <source>
        <strain evidence="2">JWS20170419001</strain>
        <tissue evidence="2">Muscle</tissue>
    </source>
</reference>
<keyword evidence="1" id="KW-0732">Signal</keyword>
<evidence type="ECO:0000256" key="1">
    <source>
        <dbReference type="SAM" id="SignalP"/>
    </source>
</evidence>